<evidence type="ECO:0000256" key="4">
    <source>
        <dbReference type="ARBA" id="ARBA00023163"/>
    </source>
</evidence>
<protein>
    <submittedName>
        <fullName evidence="6">Transcriptional regulator, LysR family</fullName>
    </submittedName>
</protein>
<keyword evidence="7" id="KW-1185">Reference proteome</keyword>
<evidence type="ECO:0000259" key="5">
    <source>
        <dbReference type="PROSITE" id="PS50931"/>
    </source>
</evidence>
<evidence type="ECO:0000256" key="1">
    <source>
        <dbReference type="ARBA" id="ARBA00009437"/>
    </source>
</evidence>
<dbReference type="Gene3D" id="1.10.10.10">
    <property type="entry name" value="Winged helix-like DNA-binding domain superfamily/Winged helix DNA-binding domain"/>
    <property type="match status" value="1"/>
</dbReference>
<evidence type="ECO:0000256" key="3">
    <source>
        <dbReference type="ARBA" id="ARBA00023125"/>
    </source>
</evidence>
<keyword evidence="3" id="KW-0238">DNA-binding</keyword>
<dbReference type="Gene3D" id="3.40.190.290">
    <property type="match status" value="1"/>
</dbReference>
<dbReference type="Pfam" id="PF00126">
    <property type="entry name" value="HTH_1"/>
    <property type="match status" value="1"/>
</dbReference>
<dbReference type="InterPro" id="IPR058163">
    <property type="entry name" value="LysR-type_TF_proteobact-type"/>
</dbReference>
<dbReference type="GO" id="GO:0006351">
    <property type="term" value="P:DNA-templated transcription"/>
    <property type="evidence" value="ECO:0007669"/>
    <property type="project" value="TreeGrafter"/>
</dbReference>
<reference evidence="6 7" key="1">
    <citation type="submission" date="2016-10" db="EMBL/GenBank/DDBJ databases">
        <authorList>
            <person name="Varghese N."/>
            <person name="Submissions S."/>
        </authorList>
    </citation>
    <scope>NUCLEOTIDE SEQUENCE [LARGE SCALE GENOMIC DNA]</scope>
    <source>
        <strain evidence="6 7">DSM 18839</strain>
    </source>
</reference>
<evidence type="ECO:0000313" key="7">
    <source>
        <dbReference type="Proteomes" id="UP000198615"/>
    </source>
</evidence>
<feature type="domain" description="HTH lysR-type" evidence="5">
    <location>
        <begin position="6"/>
        <end position="63"/>
    </location>
</feature>
<dbReference type="PANTHER" id="PTHR30537:SF3">
    <property type="entry name" value="TRANSCRIPTIONAL REGULATORY PROTEIN"/>
    <property type="match status" value="1"/>
</dbReference>
<proteinExistence type="inferred from homology"/>
<dbReference type="FunFam" id="1.10.10.10:FF:000001">
    <property type="entry name" value="LysR family transcriptional regulator"/>
    <property type="match status" value="1"/>
</dbReference>
<dbReference type="Proteomes" id="UP000198615">
    <property type="component" value="Unassembled WGS sequence"/>
</dbReference>
<dbReference type="Pfam" id="PF03466">
    <property type="entry name" value="LysR_substrate"/>
    <property type="match status" value="1"/>
</dbReference>
<comment type="similarity">
    <text evidence="1">Belongs to the LysR transcriptional regulatory family.</text>
</comment>
<accession>A0A8G2EYM1</accession>
<dbReference type="SUPFAM" id="SSF53850">
    <property type="entry name" value="Periplasmic binding protein-like II"/>
    <property type="match status" value="1"/>
</dbReference>
<dbReference type="InterPro" id="IPR000847">
    <property type="entry name" value="LysR_HTH_N"/>
</dbReference>
<dbReference type="PROSITE" id="PS50931">
    <property type="entry name" value="HTH_LYSR"/>
    <property type="match status" value="1"/>
</dbReference>
<evidence type="ECO:0000256" key="2">
    <source>
        <dbReference type="ARBA" id="ARBA00023015"/>
    </source>
</evidence>
<gene>
    <name evidence="6" type="ORF">SAMN05660686_02632</name>
</gene>
<dbReference type="InterPro" id="IPR005119">
    <property type="entry name" value="LysR_subst-bd"/>
</dbReference>
<dbReference type="RefSeq" id="WP_175474217.1">
    <property type="nucleotide sequence ID" value="NZ_FNBW01000007.1"/>
</dbReference>
<comment type="caution">
    <text evidence="6">The sequence shown here is derived from an EMBL/GenBank/DDBJ whole genome shotgun (WGS) entry which is preliminary data.</text>
</comment>
<dbReference type="PANTHER" id="PTHR30537">
    <property type="entry name" value="HTH-TYPE TRANSCRIPTIONAL REGULATOR"/>
    <property type="match status" value="1"/>
</dbReference>
<dbReference type="GO" id="GO:0003700">
    <property type="term" value="F:DNA-binding transcription factor activity"/>
    <property type="evidence" value="ECO:0007669"/>
    <property type="project" value="InterPro"/>
</dbReference>
<sequence length="302" mass="32957">MSTGNMNWDDLRYFLAVAAEGSLSAAARTLRVNPATVSRHVDALEARFEVRLFDRRQDGYGLTEAGEKLAARARGIETEMFGLARAFDAEDRGLTGTVAVTSTESLIGPFLIRNLPLLQDRHPGIRLQVVNEYRFLNLSRREADVAIRMARPEQGDLVIRRIGTLGFGLYASPGYLEARGAPQAPGDLADHAVIDWLDGFPENAPVSWLRQQMGGRPAAFATNPASARLAAARAGIGIALVPCMVAEEVRDVVRVLPGSEIPGVDLWLLVHRDLSKLARIRAVLDFVHERAQADADRIAGQT</sequence>
<keyword evidence="4" id="KW-0804">Transcription</keyword>
<dbReference type="SUPFAM" id="SSF46785">
    <property type="entry name" value="Winged helix' DNA-binding domain"/>
    <property type="match status" value="1"/>
</dbReference>
<evidence type="ECO:0000313" key="6">
    <source>
        <dbReference type="EMBL" id="SDF87220.1"/>
    </source>
</evidence>
<name>A0A8G2EYM1_9PROT</name>
<dbReference type="EMBL" id="FNBW01000007">
    <property type="protein sequence ID" value="SDF87220.1"/>
    <property type="molecule type" value="Genomic_DNA"/>
</dbReference>
<keyword evidence="2" id="KW-0805">Transcription regulation</keyword>
<dbReference type="GO" id="GO:0043565">
    <property type="term" value="F:sequence-specific DNA binding"/>
    <property type="evidence" value="ECO:0007669"/>
    <property type="project" value="TreeGrafter"/>
</dbReference>
<dbReference type="InterPro" id="IPR036390">
    <property type="entry name" value="WH_DNA-bd_sf"/>
</dbReference>
<dbReference type="AlphaFoldDB" id="A0A8G2EYM1"/>
<dbReference type="InterPro" id="IPR036388">
    <property type="entry name" value="WH-like_DNA-bd_sf"/>
</dbReference>
<organism evidence="6 7">
    <name type="scientific">Thalassobaculum litoreum DSM 18839</name>
    <dbReference type="NCBI Taxonomy" id="1123362"/>
    <lineage>
        <taxon>Bacteria</taxon>
        <taxon>Pseudomonadati</taxon>
        <taxon>Pseudomonadota</taxon>
        <taxon>Alphaproteobacteria</taxon>
        <taxon>Rhodospirillales</taxon>
        <taxon>Thalassobaculaceae</taxon>
        <taxon>Thalassobaculum</taxon>
    </lineage>
</organism>